<dbReference type="AlphaFoldDB" id="A0AAD5H5K5"/>
<accession>A0AAD5H5K5</accession>
<dbReference type="Proteomes" id="UP001205105">
    <property type="component" value="Unassembled WGS sequence"/>
</dbReference>
<organism evidence="2 3">
    <name type="scientific">Chlorella ohadii</name>
    <dbReference type="NCBI Taxonomy" id="2649997"/>
    <lineage>
        <taxon>Eukaryota</taxon>
        <taxon>Viridiplantae</taxon>
        <taxon>Chlorophyta</taxon>
        <taxon>core chlorophytes</taxon>
        <taxon>Trebouxiophyceae</taxon>
        <taxon>Chlorellales</taxon>
        <taxon>Chlorellaceae</taxon>
        <taxon>Chlorella clade</taxon>
        <taxon>Chlorella</taxon>
    </lineage>
</organism>
<proteinExistence type="predicted"/>
<keyword evidence="3" id="KW-1185">Reference proteome</keyword>
<reference evidence="2" key="1">
    <citation type="submission" date="2020-11" db="EMBL/GenBank/DDBJ databases">
        <title>Chlorella ohadii genome sequencing and assembly.</title>
        <authorList>
            <person name="Murik O."/>
            <person name="Treves H."/>
            <person name="Kedem I."/>
            <person name="Shotland Y."/>
            <person name="Kaplan A."/>
        </authorList>
    </citation>
    <scope>NUCLEOTIDE SEQUENCE</scope>
    <source>
        <strain evidence="2">1</strain>
    </source>
</reference>
<evidence type="ECO:0000256" key="1">
    <source>
        <dbReference type="SAM" id="MobiDB-lite"/>
    </source>
</evidence>
<evidence type="ECO:0000313" key="3">
    <source>
        <dbReference type="Proteomes" id="UP001205105"/>
    </source>
</evidence>
<evidence type="ECO:0000313" key="2">
    <source>
        <dbReference type="EMBL" id="KAI7841728.1"/>
    </source>
</evidence>
<feature type="region of interest" description="Disordered" evidence="1">
    <location>
        <begin position="107"/>
        <end position="169"/>
    </location>
</feature>
<name>A0AAD5H5K5_9CHLO</name>
<feature type="compositionally biased region" description="Pro residues" evidence="1">
    <location>
        <begin position="107"/>
        <end position="117"/>
    </location>
</feature>
<sequence length="373" mass="37698">MGLPQQLTVAGQQQAAEQRRRRGCSRCVACVPHLRRHAHSLAALAARCRGRAASLWRPAFEAPVLLLARRGAPQLRVKVPAAYTNVAPGDKCELVAIKDVVLCRPSPSPAPSAPPAAPAAGPTRATPPCLPGKVVQAPAFPASGSLPVPVTPEDAPLRPRAPSPPMAAAAPTAAPAATAAAAAVAQLAAQLLVQAAQQPCAPLQAAANTSKRTSSCVHPAEVKRARLTDAFPALSPLLPALQLTPVLDSGSSCGMAPFMFSPRGSAALHCGSLAGSAGGGSISASSSAASLVGEPSANTVLPLAQLHPPTFCSMVPTAAAPAAADQGHYLAVAQQRAASRAFTVVAVEPSPPAPPAAASLASTFLRWLRRSEL</sequence>
<protein>
    <submittedName>
        <fullName evidence="2">Uncharacterized protein</fullName>
    </submittedName>
</protein>
<gene>
    <name evidence="2" type="ORF">COHA_004594</name>
</gene>
<feature type="compositionally biased region" description="Low complexity" evidence="1">
    <location>
        <begin position="118"/>
        <end position="127"/>
    </location>
</feature>
<comment type="caution">
    <text evidence="2">The sequence shown here is derived from an EMBL/GenBank/DDBJ whole genome shotgun (WGS) entry which is preliminary data.</text>
</comment>
<dbReference type="EMBL" id="JADXDR010000060">
    <property type="protein sequence ID" value="KAI7841728.1"/>
    <property type="molecule type" value="Genomic_DNA"/>
</dbReference>